<reference evidence="5" key="2">
    <citation type="submission" date="2016-11" db="UniProtKB">
        <authorList>
            <consortium name="WormBaseParasite"/>
        </authorList>
    </citation>
    <scope>IDENTIFICATION</scope>
</reference>
<evidence type="ECO:0000313" key="3">
    <source>
        <dbReference type="EMBL" id="EFO16761.2"/>
    </source>
</evidence>
<evidence type="ECO:0000256" key="1">
    <source>
        <dbReference type="SAM" id="MobiDB-lite"/>
    </source>
</evidence>
<name>A0A1I7W3P0_LOALO</name>
<evidence type="ECO:0000313" key="5">
    <source>
        <dbReference type="WBParaSite" id="EN70_9267"/>
    </source>
</evidence>
<dbReference type="WBParaSite" id="EN70_9267">
    <property type="protein sequence ID" value="EN70_9267"/>
    <property type="gene ID" value="EN70_9267"/>
</dbReference>
<organism evidence="4 5">
    <name type="scientific">Loa loa</name>
    <name type="common">Eye worm</name>
    <name type="synonym">Filaria loa</name>
    <dbReference type="NCBI Taxonomy" id="7209"/>
    <lineage>
        <taxon>Eukaryota</taxon>
        <taxon>Metazoa</taxon>
        <taxon>Ecdysozoa</taxon>
        <taxon>Nematoda</taxon>
        <taxon>Chromadorea</taxon>
        <taxon>Rhabditida</taxon>
        <taxon>Spirurina</taxon>
        <taxon>Spiruromorpha</taxon>
        <taxon>Filarioidea</taxon>
        <taxon>Onchocercidae</taxon>
        <taxon>Loa</taxon>
    </lineage>
</organism>
<gene>
    <name evidence="3 5" type="ORF">LOAG_11742</name>
</gene>
<protein>
    <submittedName>
        <fullName evidence="5">Conserved secreted protein</fullName>
    </submittedName>
</protein>
<accession>A0A1S0TML2</accession>
<proteinExistence type="predicted"/>
<sequence length="414" mass="46910">MDLKYLAILTFIVNHVVSSNITSAGGTDEEGASAPKKRKTETKFRYPNNKLVSALGQVGHMIVSHLPREDLRNLSKAIPVMSEYINCELNRRRRILHYRDGEITPSYLKNALEHRKSFAGHHWTPTHAILFGGEKPINVVAAAYCRCSVLIFTSHKDHLKIQEKIVLANDPYHPDETKGGPMNGVVIPYDLHLSSYDHHTLVNTDFHEWQKNRMSGVNYLKILDGPVKLAIVISNDLIYTDKGAESEALDAAKDIRRRVRSAPICVVAQSDNRENAAYINPIGTGRVLIFHGSEVNVSTLSVNTNNSEMLKRKFEDWKKELLFFNTHQVIAFHFTVVNGTEPEDSEKIFRNTFPDIPLSTLRLLDESSMTGVNYEVRTEFMKFHLHVGPIYAIVGFRKFGEENPVTEDLSEEND</sequence>
<feature type="chain" id="PRO_5010286146" evidence="2">
    <location>
        <begin position="19"/>
        <end position="414"/>
    </location>
</feature>
<keyword evidence="4" id="KW-1185">Reference proteome</keyword>
<feature type="signal peptide" evidence="2">
    <location>
        <begin position="1"/>
        <end position="18"/>
    </location>
</feature>
<keyword evidence="2" id="KW-0732">Signal</keyword>
<accession>A0A1I7W3P0</accession>
<dbReference type="KEGG" id="loa:LOAG_11742"/>
<dbReference type="OMA" id="YINCELN"/>
<dbReference type="GeneID" id="9949200"/>
<reference evidence="3 4" key="1">
    <citation type="submission" date="2012-04" db="EMBL/GenBank/DDBJ databases">
        <title>The Genome Sequence of Loa loa.</title>
        <authorList>
            <consortium name="The Broad Institute Genome Sequencing Platform"/>
            <consortium name="Broad Institute Genome Sequencing Center for Infectious Disease"/>
            <person name="Nutman T.B."/>
            <person name="Fink D.L."/>
            <person name="Russ C."/>
            <person name="Young S."/>
            <person name="Zeng Q."/>
            <person name="Gargeya S."/>
            <person name="Alvarado L."/>
            <person name="Berlin A."/>
            <person name="Chapman S.B."/>
            <person name="Chen Z."/>
            <person name="Freedman E."/>
            <person name="Gellesch M."/>
            <person name="Goldberg J."/>
            <person name="Griggs A."/>
            <person name="Gujja S."/>
            <person name="Heilman E.R."/>
            <person name="Heiman D."/>
            <person name="Howarth C."/>
            <person name="Mehta T."/>
            <person name="Neiman D."/>
            <person name="Pearson M."/>
            <person name="Roberts A."/>
            <person name="Saif S."/>
            <person name="Shea T."/>
            <person name="Shenoy N."/>
            <person name="Sisk P."/>
            <person name="Stolte C."/>
            <person name="Sykes S."/>
            <person name="White J."/>
            <person name="Yandava C."/>
            <person name="Haas B."/>
            <person name="Henn M.R."/>
            <person name="Nusbaum C."/>
            <person name="Birren B."/>
        </authorList>
    </citation>
    <scope>NUCLEOTIDE SEQUENCE [LARGE SCALE GENOMIC DNA]</scope>
</reference>
<dbReference type="AlphaFoldDB" id="A0A1I7W3P0"/>
<evidence type="ECO:0000313" key="4">
    <source>
        <dbReference type="Proteomes" id="UP000095285"/>
    </source>
</evidence>
<dbReference type="Proteomes" id="UP000095285">
    <property type="component" value="Unassembled WGS sequence"/>
</dbReference>
<dbReference type="RefSeq" id="XP_020301446.1">
    <property type="nucleotide sequence ID" value="XM_020448409.1"/>
</dbReference>
<dbReference type="EMBL" id="JH712231">
    <property type="protein sequence ID" value="EFO16761.2"/>
    <property type="molecule type" value="Genomic_DNA"/>
</dbReference>
<evidence type="ECO:0000256" key="2">
    <source>
        <dbReference type="SAM" id="SignalP"/>
    </source>
</evidence>
<dbReference type="OrthoDB" id="5798421at2759"/>
<feature type="region of interest" description="Disordered" evidence="1">
    <location>
        <begin position="23"/>
        <end position="42"/>
    </location>
</feature>
<dbReference type="CTD" id="9949200"/>